<proteinExistence type="predicted"/>
<organism evidence="3 4">
    <name type="scientific">Cryobacterium algoricola</name>
    <dbReference type="NCBI Taxonomy" id="1259183"/>
    <lineage>
        <taxon>Bacteria</taxon>
        <taxon>Bacillati</taxon>
        <taxon>Actinomycetota</taxon>
        <taxon>Actinomycetes</taxon>
        <taxon>Micrococcales</taxon>
        <taxon>Microbacteriaceae</taxon>
        <taxon>Cryobacterium</taxon>
    </lineage>
</organism>
<gene>
    <name evidence="3" type="ORF">E3O44_07570</name>
</gene>
<keyword evidence="4" id="KW-1185">Reference proteome</keyword>
<reference evidence="3 4" key="1">
    <citation type="submission" date="2019-03" db="EMBL/GenBank/DDBJ databases">
        <title>Genomics of glacier-inhabiting Cryobacterium strains.</title>
        <authorList>
            <person name="Liu Q."/>
            <person name="Xin Y.-H."/>
        </authorList>
    </citation>
    <scope>NUCLEOTIDE SEQUENCE [LARGE SCALE GENOMIC DNA]</scope>
    <source>
        <strain evidence="3 4">MDB2-B</strain>
    </source>
</reference>
<evidence type="ECO:0000313" key="3">
    <source>
        <dbReference type="EMBL" id="TFB87692.1"/>
    </source>
</evidence>
<evidence type="ECO:0000259" key="2">
    <source>
        <dbReference type="SMART" id="SM00900"/>
    </source>
</evidence>
<dbReference type="EMBL" id="SOFG01000011">
    <property type="protein sequence ID" value="TFB87692.1"/>
    <property type="molecule type" value="Genomic_DNA"/>
</dbReference>
<dbReference type="InterPro" id="IPR007329">
    <property type="entry name" value="FMN-bd"/>
</dbReference>
<accession>A0ABY2IGA0</accession>
<evidence type="ECO:0000313" key="4">
    <source>
        <dbReference type="Proteomes" id="UP000297608"/>
    </source>
</evidence>
<sequence length="124" mass="12024">MSAGSTAPAVAPAPAAPAPVAPAPAAPAPAARPTGTFTGSTVQTRFGPVQVSVTIANGTITEVTALQLTNDGGRSVAISAQAAPILRSEVLSAQSAKVSNVSGATYTSKGYTTSLQAALDTAGF</sequence>
<evidence type="ECO:0000256" key="1">
    <source>
        <dbReference type="SAM" id="MobiDB-lite"/>
    </source>
</evidence>
<protein>
    <submittedName>
        <fullName evidence="3">FMN-binding protein</fullName>
    </submittedName>
</protein>
<feature type="region of interest" description="Disordered" evidence="1">
    <location>
        <begin position="1"/>
        <end position="42"/>
    </location>
</feature>
<feature type="compositionally biased region" description="Pro residues" evidence="1">
    <location>
        <begin position="14"/>
        <end position="27"/>
    </location>
</feature>
<comment type="caution">
    <text evidence="3">The sequence shown here is derived from an EMBL/GenBank/DDBJ whole genome shotgun (WGS) entry which is preliminary data.</text>
</comment>
<dbReference type="Pfam" id="PF04205">
    <property type="entry name" value="FMN_bind"/>
    <property type="match status" value="1"/>
</dbReference>
<dbReference type="Proteomes" id="UP000297608">
    <property type="component" value="Unassembled WGS sequence"/>
</dbReference>
<feature type="domain" description="FMN-binding" evidence="2">
    <location>
        <begin position="45"/>
        <end position="122"/>
    </location>
</feature>
<dbReference type="SMART" id="SM00900">
    <property type="entry name" value="FMN_bind"/>
    <property type="match status" value="1"/>
</dbReference>
<name>A0ABY2IGA0_9MICO</name>
<dbReference type="Gene3D" id="3.90.1010.20">
    <property type="match status" value="1"/>
</dbReference>